<evidence type="ECO:0000313" key="6">
    <source>
        <dbReference type="EMBL" id="XBY64700.1"/>
    </source>
</evidence>
<organism evidence="6">
    <name type="scientific">Pseudomonas solani</name>
    <dbReference type="NCBI Taxonomy" id="2731552"/>
    <lineage>
        <taxon>Bacteria</taxon>
        <taxon>Pseudomonadati</taxon>
        <taxon>Pseudomonadota</taxon>
        <taxon>Gammaproteobacteria</taxon>
        <taxon>Pseudomonadales</taxon>
        <taxon>Pseudomonadaceae</taxon>
        <taxon>Pseudomonas</taxon>
    </lineage>
</organism>
<dbReference type="Pfam" id="PF00440">
    <property type="entry name" value="TetR_N"/>
    <property type="match status" value="1"/>
</dbReference>
<evidence type="ECO:0000256" key="3">
    <source>
        <dbReference type="ARBA" id="ARBA00023163"/>
    </source>
</evidence>
<keyword evidence="2" id="KW-0238">DNA-binding</keyword>
<dbReference type="InterPro" id="IPR054156">
    <property type="entry name" value="YxaF_TetR_C"/>
</dbReference>
<feature type="domain" description="Transcriptional regulator LmrA/YxaF-like C-terminal" evidence="5">
    <location>
        <begin position="83"/>
        <end position="181"/>
    </location>
</feature>
<dbReference type="AlphaFoldDB" id="A0AAU7Y4T3"/>
<dbReference type="InterPro" id="IPR009057">
    <property type="entry name" value="Homeodomain-like_sf"/>
</dbReference>
<dbReference type="SUPFAM" id="SSF48498">
    <property type="entry name" value="Tetracyclin repressor-like, C-terminal domain"/>
    <property type="match status" value="1"/>
</dbReference>
<dbReference type="PANTHER" id="PTHR47506:SF3">
    <property type="entry name" value="HTH-TYPE TRANSCRIPTIONAL REGULATOR LMRA"/>
    <property type="match status" value="1"/>
</dbReference>
<dbReference type="InterPro" id="IPR001647">
    <property type="entry name" value="HTH_TetR"/>
</dbReference>
<protein>
    <submittedName>
        <fullName evidence="6">TetR/AcrR family transcriptional regulator</fullName>
    </submittedName>
</protein>
<evidence type="ECO:0000256" key="2">
    <source>
        <dbReference type="ARBA" id="ARBA00023125"/>
    </source>
</evidence>
<feature type="domain" description="HTH tetR-type" evidence="4">
    <location>
        <begin position="12"/>
        <end position="56"/>
    </location>
</feature>
<keyword evidence="3" id="KW-0804">Transcription</keyword>
<evidence type="ECO:0000256" key="1">
    <source>
        <dbReference type="ARBA" id="ARBA00023015"/>
    </source>
</evidence>
<evidence type="ECO:0000259" key="4">
    <source>
        <dbReference type="Pfam" id="PF00440"/>
    </source>
</evidence>
<dbReference type="GO" id="GO:0003677">
    <property type="term" value="F:DNA binding"/>
    <property type="evidence" value="ECO:0007669"/>
    <property type="project" value="UniProtKB-KW"/>
</dbReference>
<dbReference type="RefSeq" id="WP_350447541.1">
    <property type="nucleotide sequence ID" value="NZ_CP158373.1"/>
</dbReference>
<dbReference type="Pfam" id="PF21993">
    <property type="entry name" value="TetR_C_13_2"/>
    <property type="match status" value="1"/>
</dbReference>
<proteinExistence type="predicted"/>
<evidence type="ECO:0000259" key="5">
    <source>
        <dbReference type="Pfam" id="PF21993"/>
    </source>
</evidence>
<accession>A0AAU7Y4T3</accession>
<name>A0AAU7Y4T3_9PSED</name>
<dbReference type="SUPFAM" id="SSF46689">
    <property type="entry name" value="Homeodomain-like"/>
    <property type="match status" value="1"/>
</dbReference>
<keyword evidence="1" id="KW-0805">Transcription regulation</keyword>
<dbReference type="InterPro" id="IPR036271">
    <property type="entry name" value="Tet_transcr_reg_TetR-rel_C_sf"/>
</dbReference>
<reference evidence="6" key="1">
    <citation type="submission" date="2023-08" db="EMBL/GenBank/DDBJ databases">
        <title>Increased levels of nutrients transform a symbiont into a lethal pathobiont.</title>
        <authorList>
            <person name="Lachnit T."/>
            <person name="Ulrich L."/>
            <person name="Willmer F.M."/>
            <person name="Hasenbein T."/>
            <person name="Steiner L.X."/>
            <person name="Wolters M."/>
            <person name="Herbst E.M."/>
            <person name="Deines P."/>
        </authorList>
    </citation>
    <scope>NUCLEOTIDE SEQUENCE</scope>
    <source>
        <strain evidence="6">T3</strain>
    </source>
</reference>
<dbReference type="EMBL" id="CP158373">
    <property type="protein sequence ID" value="XBY64700.1"/>
    <property type="molecule type" value="Genomic_DNA"/>
</dbReference>
<gene>
    <name evidence="6" type="ORF">ABS648_02760</name>
</gene>
<dbReference type="Gene3D" id="1.10.357.10">
    <property type="entry name" value="Tetracycline Repressor, domain 2"/>
    <property type="match status" value="1"/>
</dbReference>
<sequence>MPKKSNAADRVVRATASLLASKGYFGTALGDIIARSETPKGSLYHYFPDGKPEIVGAAIDFVASEVRAHLEQAASRAPHARNALLGFTATLCGWLEASGYAESCPIFATTLSIDDGLNGVHQRCGAALDGWHGVFEQALGADGVPAAVAESRAWLLIAALEGALGVARVQRSLRPLQLIEAELLPLLPG</sequence>
<dbReference type="PANTHER" id="PTHR47506">
    <property type="entry name" value="TRANSCRIPTIONAL REGULATORY PROTEIN"/>
    <property type="match status" value="1"/>
</dbReference>